<dbReference type="Proteomes" id="UP000789920">
    <property type="component" value="Unassembled WGS sequence"/>
</dbReference>
<accession>A0ACA9P867</accession>
<comment type="caution">
    <text evidence="1">The sequence shown here is derived from an EMBL/GenBank/DDBJ whole genome shotgun (WGS) entry which is preliminary data.</text>
</comment>
<sequence length="317" mass="33554">SQLGKAADATEEESKNEKEFVRGDVERKEFEKLKKEEMKEHEGNWDLITAFISFGRNVGHKLRGMTYGEVKFLTDPNTRELFNRVNPAHPFHAFESREWHDRRVPNPLVARVVPTEGAVAKDPKAPTTTSVMAAKSPAYNSATVTSIISPTPLVLAPLVPTPLVPTPLVLTPLLAKETSNQVPPIGAVAVVKHTYPPINVSEIEAAAVLIPAAAAVLQAAAGIGVGLAGVAASAIGAAYYFKNKDKNEQNGNGGGGNGKDDDEPKTGIKIDSHGPSSTFVDPDDDNDATKSAAGEDTIFGSQAASTSQPELVQDTVG</sequence>
<evidence type="ECO:0000313" key="1">
    <source>
        <dbReference type="EMBL" id="CAG8696662.1"/>
    </source>
</evidence>
<name>A0ACA9P867_9GLOM</name>
<reference evidence="1" key="1">
    <citation type="submission" date="2021-06" db="EMBL/GenBank/DDBJ databases">
        <authorList>
            <person name="Kallberg Y."/>
            <person name="Tangrot J."/>
            <person name="Rosling A."/>
        </authorList>
    </citation>
    <scope>NUCLEOTIDE SEQUENCE</scope>
    <source>
        <strain evidence="1">MA461A</strain>
    </source>
</reference>
<keyword evidence="2" id="KW-1185">Reference proteome</keyword>
<dbReference type="EMBL" id="CAJVQC010018870">
    <property type="protein sequence ID" value="CAG8696662.1"/>
    <property type="molecule type" value="Genomic_DNA"/>
</dbReference>
<gene>
    <name evidence="1" type="ORF">RPERSI_LOCUS9817</name>
</gene>
<proteinExistence type="predicted"/>
<protein>
    <submittedName>
        <fullName evidence="1">4985_t:CDS:1</fullName>
    </submittedName>
</protein>
<evidence type="ECO:0000313" key="2">
    <source>
        <dbReference type="Proteomes" id="UP000789920"/>
    </source>
</evidence>
<feature type="non-terminal residue" evidence="1">
    <location>
        <position position="317"/>
    </location>
</feature>
<organism evidence="1 2">
    <name type="scientific">Racocetra persica</name>
    <dbReference type="NCBI Taxonomy" id="160502"/>
    <lineage>
        <taxon>Eukaryota</taxon>
        <taxon>Fungi</taxon>
        <taxon>Fungi incertae sedis</taxon>
        <taxon>Mucoromycota</taxon>
        <taxon>Glomeromycotina</taxon>
        <taxon>Glomeromycetes</taxon>
        <taxon>Diversisporales</taxon>
        <taxon>Gigasporaceae</taxon>
        <taxon>Racocetra</taxon>
    </lineage>
</organism>
<feature type="non-terminal residue" evidence="1">
    <location>
        <position position="1"/>
    </location>
</feature>